<comment type="caution">
    <text evidence="1">The sequence shown here is derived from an EMBL/GenBank/DDBJ whole genome shotgun (WGS) entry which is preliminary data.</text>
</comment>
<keyword evidence="2" id="KW-1185">Reference proteome</keyword>
<evidence type="ECO:0000313" key="2">
    <source>
        <dbReference type="Proteomes" id="UP001482513"/>
    </source>
</evidence>
<dbReference type="RefSeq" id="WP_190708059.1">
    <property type="nucleotide sequence ID" value="NZ_JAMPKX010000027.1"/>
</dbReference>
<accession>A0ABV0KC11</accession>
<sequence length="187" mass="21899">MGKTKRKTTETYMTFLEMPHTKGLITSTELKQLIQKLKELAHNRVFFATITRDHTDRWRKIEKLCYLIGMEKIVDNNPKLYGTDSIFVTHKMDEANRERITRLYSKNNLSGFLKPPQRMNLKLVKEVLSNSQRKFNELLKADDVENIYISENCGCFYVPSDIPELRGLDFVEFFTRLEIVHASKGFG</sequence>
<reference evidence="1 2" key="1">
    <citation type="submission" date="2022-04" db="EMBL/GenBank/DDBJ databases">
        <title>Positive selection, recombination, and allopatry shape intraspecific diversity of widespread and dominant cyanobacteria.</title>
        <authorList>
            <person name="Wei J."/>
            <person name="Shu W."/>
            <person name="Hu C."/>
        </authorList>
    </citation>
    <scope>NUCLEOTIDE SEQUENCE [LARGE SCALE GENOMIC DNA]</scope>
    <source>
        <strain evidence="1 2">DQ-A4</strain>
    </source>
</reference>
<evidence type="ECO:0000313" key="1">
    <source>
        <dbReference type="EMBL" id="MEP0950316.1"/>
    </source>
</evidence>
<gene>
    <name evidence="1" type="ORF">NC992_25845</name>
</gene>
<proteinExistence type="predicted"/>
<name>A0ABV0KC11_9CYAN</name>
<dbReference type="EMBL" id="JAMPKX010000027">
    <property type="protein sequence ID" value="MEP0950316.1"/>
    <property type="molecule type" value="Genomic_DNA"/>
</dbReference>
<protein>
    <submittedName>
        <fullName evidence="1">Uncharacterized protein</fullName>
    </submittedName>
</protein>
<dbReference type="Proteomes" id="UP001482513">
    <property type="component" value="Unassembled WGS sequence"/>
</dbReference>
<organism evidence="1 2">
    <name type="scientific">Leptolyngbya subtilissima DQ-A4</name>
    <dbReference type="NCBI Taxonomy" id="2933933"/>
    <lineage>
        <taxon>Bacteria</taxon>
        <taxon>Bacillati</taxon>
        <taxon>Cyanobacteriota</taxon>
        <taxon>Cyanophyceae</taxon>
        <taxon>Leptolyngbyales</taxon>
        <taxon>Leptolyngbyaceae</taxon>
        <taxon>Leptolyngbya group</taxon>
        <taxon>Leptolyngbya</taxon>
    </lineage>
</organism>